<comment type="catalytic activity">
    <reaction evidence="5">
        <text>ATP + H2O = ADP + phosphate + H(+)</text>
        <dbReference type="Rhea" id="RHEA:13065"/>
        <dbReference type="ChEBI" id="CHEBI:15377"/>
        <dbReference type="ChEBI" id="CHEBI:15378"/>
        <dbReference type="ChEBI" id="CHEBI:30616"/>
        <dbReference type="ChEBI" id="CHEBI:43474"/>
        <dbReference type="ChEBI" id="CHEBI:456216"/>
        <dbReference type="EC" id="3.6.4.13"/>
    </reaction>
</comment>
<dbReference type="GO" id="GO:0003723">
    <property type="term" value="F:RNA binding"/>
    <property type="evidence" value="ECO:0007669"/>
    <property type="project" value="UniProtKB-UniRule"/>
</dbReference>
<keyword evidence="10" id="KW-1185">Reference proteome</keyword>
<dbReference type="InterPro" id="IPR027417">
    <property type="entry name" value="P-loop_NTPase"/>
</dbReference>
<keyword evidence="3 5" id="KW-0067">ATP-binding</keyword>
<dbReference type="PANTHER" id="PTHR24031">
    <property type="entry name" value="RNA HELICASE"/>
    <property type="match status" value="1"/>
</dbReference>
<keyword evidence="2 5" id="KW-0378">Hydrolase</keyword>
<evidence type="ECO:0000256" key="5">
    <source>
        <dbReference type="RuleBase" id="RU365068"/>
    </source>
</evidence>
<dbReference type="InterPro" id="IPR011545">
    <property type="entry name" value="DEAD/DEAH_box_helicase_dom"/>
</dbReference>
<comment type="domain">
    <text evidence="5">The Q motif is unique to and characteristic of the DEAD box family of RNA helicases and controls ATP binding and hydrolysis.</text>
</comment>
<dbReference type="SMART" id="SM00490">
    <property type="entry name" value="HELICc"/>
    <property type="match status" value="1"/>
</dbReference>
<keyword evidence="1 5" id="KW-0547">Nucleotide-binding</keyword>
<comment type="caution">
    <text evidence="9">The sequence shown here is derived from an EMBL/GenBank/DDBJ whole genome shotgun (WGS) entry which is preliminary data.</text>
</comment>
<feature type="region of interest" description="Disordered" evidence="6">
    <location>
        <begin position="69"/>
        <end position="92"/>
    </location>
</feature>
<evidence type="ECO:0000259" key="7">
    <source>
        <dbReference type="PROSITE" id="PS51192"/>
    </source>
</evidence>
<dbReference type="Pfam" id="PF00270">
    <property type="entry name" value="DEAD"/>
    <property type="match status" value="1"/>
</dbReference>
<dbReference type="PROSITE" id="PS51194">
    <property type="entry name" value="HELICASE_CTER"/>
    <property type="match status" value="1"/>
</dbReference>
<dbReference type="Proteomes" id="UP000654075">
    <property type="component" value="Unassembled WGS sequence"/>
</dbReference>
<gene>
    <name evidence="9" type="ORF">PGLA1383_LOCUS3272</name>
</gene>
<dbReference type="Pfam" id="PF00271">
    <property type="entry name" value="Helicase_C"/>
    <property type="match status" value="1"/>
</dbReference>
<protein>
    <recommendedName>
        <fullName evidence="5">ATP-dependent RNA helicase</fullName>
        <ecNumber evidence="5">3.6.4.13</ecNumber>
    </recommendedName>
</protein>
<keyword evidence="5" id="KW-0347">Helicase</keyword>
<evidence type="ECO:0000256" key="3">
    <source>
        <dbReference type="ARBA" id="ARBA00022840"/>
    </source>
</evidence>
<comment type="function">
    <text evidence="5">RNA helicase.</text>
</comment>
<feature type="domain" description="Helicase C-terminal" evidence="8">
    <location>
        <begin position="322"/>
        <end position="487"/>
    </location>
</feature>
<reference evidence="9" key="1">
    <citation type="submission" date="2021-02" db="EMBL/GenBank/DDBJ databases">
        <authorList>
            <person name="Dougan E. K."/>
            <person name="Rhodes N."/>
            <person name="Thang M."/>
            <person name="Chan C."/>
        </authorList>
    </citation>
    <scope>NUCLEOTIDE SEQUENCE</scope>
</reference>
<dbReference type="GO" id="GO:0003724">
    <property type="term" value="F:RNA helicase activity"/>
    <property type="evidence" value="ECO:0007669"/>
    <property type="project" value="UniProtKB-EC"/>
</dbReference>
<evidence type="ECO:0000256" key="4">
    <source>
        <dbReference type="ARBA" id="ARBA00022884"/>
    </source>
</evidence>
<dbReference type="AlphaFoldDB" id="A0A813DFJ5"/>
<evidence type="ECO:0000256" key="6">
    <source>
        <dbReference type="SAM" id="MobiDB-lite"/>
    </source>
</evidence>
<comment type="similarity">
    <text evidence="5">Belongs to the DEAD box helicase family.</text>
</comment>
<dbReference type="GO" id="GO:0016787">
    <property type="term" value="F:hydrolase activity"/>
    <property type="evidence" value="ECO:0007669"/>
    <property type="project" value="UniProtKB-KW"/>
</dbReference>
<feature type="region of interest" description="Disordered" evidence="6">
    <location>
        <begin position="1"/>
        <end position="32"/>
    </location>
</feature>
<keyword evidence="4 5" id="KW-0694">RNA-binding</keyword>
<organism evidence="9 10">
    <name type="scientific">Polarella glacialis</name>
    <name type="common">Dinoflagellate</name>
    <dbReference type="NCBI Taxonomy" id="89957"/>
    <lineage>
        <taxon>Eukaryota</taxon>
        <taxon>Sar</taxon>
        <taxon>Alveolata</taxon>
        <taxon>Dinophyceae</taxon>
        <taxon>Suessiales</taxon>
        <taxon>Suessiaceae</taxon>
        <taxon>Polarella</taxon>
    </lineage>
</organism>
<dbReference type="CDD" id="cd18787">
    <property type="entry name" value="SF2_C_DEAD"/>
    <property type="match status" value="1"/>
</dbReference>
<dbReference type="EC" id="3.6.4.13" evidence="5"/>
<name>A0A813DFJ5_POLGL</name>
<evidence type="ECO:0000256" key="1">
    <source>
        <dbReference type="ARBA" id="ARBA00022741"/>
    </source>
</evidence>
<evidence type="ECO:0000259" key="8">
    <source>
        <dbReference type="PROSITE" id="PS51194"/>
    </source>
</evidence>
<dbReference type="SUPFAM" id="SSF52540">
    <property type="entry name" value="P-loop containing nucleoside triphosphate hydrolases"/>
    <property type="match status" value="1"/>
</dbReference>
<proteinExistence type="inferred from homology"/>
<dbReference type="EMBL" id="CAJNNV010001118">
    <property type="protein sequence ID" value="CAE8584338.1"/>
    <property type="molecule type" value="Genomic_DNA"/>
</dbReference>
<dbReference type="GO" id="GO:0005524">
    <property type="term" value="F:ATP binding"/>
    <property type="evidence" value="ECO:0007669"/>
    <property type="project" value="UniProtKB-UniRule"/>
</dbReference>
<dbReference type="InterPro" id="IPR001650">
    <property type="entry name" value="Helicase_C-like"/>
</dbReference>
<sequence>MQLTPSLRTPFWQPGPAPQAAREAVRQKQARRHRSRLAWSEAAASATAVAAIGRRVKACRSGRSLRLLPVRATSPGAQQQEEAADPSPSRFDELPLSAEGKLAMREGFRYEYQTEVQAKTFRPIAQGSDLVVRAKTGSGKTLSFLLPVMDTIFRCTDGSAAPATIEVLIVSPVRELSMQISQEAEKLAQYYPGIQSVCMTGGVPWQEDVKALDSAGADKAVCLIVTPGRLQTHLSKTPGFAERIAREVRTLVLDEVDELAGELFRPTMEEIMSALPPPSSRQSLFYSATMSEEVVQLVKKAAKPEYTYLDLLQGAAISVPDQIEQTYRVVPTEDVTLALWQAVQAAQAQDDGKPKIVIIFMTGRIAAYYAEAFRKSGSASDVFEIHARKSQKQRTAQSESFRAALSGVLFTSDVSSRGLDYPGVTQVVQVGAPHSKDEYIHRLGRTGRAGNSGRGLLLLHDFEARSFLAELADLPLVEVKLDSDSAGASELPDFISMDIPQNVKAQAYYSRINHVMRNAGDSGVLEILREAKRFAASIGALDQDGQPPAITEANAVKMGVADISDPALYIVPTPIDPRSP</sequence>
<evidence type="ECO:0000256" key="2">
    <source>
        <dbReference type="ARBA" id="ARBA00022801"/>
    </source>
</evidence>
<feature type="domain" description="Helicase ATP-binding" evidence="7">
    <location>
        <begin position="121"/>
        <end position="308"/>
    </location>
</feature>
<evidence type="ECO:0000313" key="10">
    <source>
        <dbReference type="Proteomes" id="UP000654075"/>
    </source>
</evidence>
<dbReference type="OrthoDB" id="414447at2759"/>
<dbReference type="Gene3D" id="3.40.50.300">
    <property type="entry name" value="P-loop containing nucleotide triphosphate hydrolases"/>
    <property type="match status" value="2"/>
</dbReference>
<accession>A0A813DFJ5</accession>
<dbReference type="InterPro" id="IPR014001">
    <property type="entry name" value="Helicase_ATP-bd"/>
</dbReference>
<dbReference type="PROSITE" id="PS51192">
    <property type="entry name" value="HELICASE_ATP_BIND_1"/>
    <property type="match status" value="1"/>
</dbReference>
<dbReference type="SMART" id="SM00487">
    <property type="entry name" value="DEXDc"/>
    <property type="match status" value="1"/>
</dbReference>
<evidence type="ECO:0000313" key="9">
    <source>
        <dbReference type="EMBL" id="CAE8584338.1"/>
    </source>
</evidence>